<keyword evidence="2" id="KW-1185">Reference proteome</keyword>
<dbReference type="Proteomes" id="UP001165064">
    <property type="component" value="Unassembled WGS sequence"/>
</dbReference>
<gene>
    <name evidence="1" type="ORF">Amon02_000130300</name>
</gene>
<sequence length="704" mass="77824">MVFQVNVPVGKAAKPNETAPRRYYKVKDGALSRPIGMKCETVWEYFNECAQMHGLNSKCQGWRDLIDIHFEKKMVKKYIDGKTVEVEKEWMYYEKSDYKYVTFGELRDLCVTYGKGLSKIGMKPREDRLHIFASTSAKWMRSFLAAQSQSIAVVTAYDSLGEDGLTHSLVQTGSAAIFLDNELLGKLVNPLKKATNVRYIIYSEKIDPNDKRAEGRLSKNAQDGIDKIKAVRPDIKLYSYDEVIELGKAADKEIEIVPPKAEDLCTIMYTSGSTGPPKGVVLSHKNVVAGVGGISIVIDHKIVTKKDRVICFLPLAHIFELVFELIGFFWGGVNGYASVKTLTDASCKNCEGDMKAFQPTIMVGVGAVWESIRKGILAQINKLPPTSQKVFWAAYSAKSTLKRFHVPILPSVIDSLVFKKIKAATGGHLRYMLNGGSPLSIETQKFISEAIGAPLLIGYGLTETTANTCVLDPEHFEYGCAGTLVGSVTVKLIDVPDAGYYAKNNQGEVLIKGLSVMSEYYKNEGETSNAFNYEQGWFSTGDIGEWLPNGHLKLIDRKKNLVKTQNGEYIALEKLESIYRSNSAVSNICCYADETKVKPIAIVVPNEPVVKKIAVQLGLADSIDNAHISDLINDKKLCSYITKDLVKTGKEHGLAGIELILGVVILDDEWTPENGYVTSAQKLQRKKILASVQDRVDALYAANS</sequence>
<proteinExistence type="predicted"/>
<accession>A0ACB5SVW8</accession>
<organism evidence="1 2">
    <name type="scientific">Ambrosiozyma monospora</name>
    <name type="common">Yeast</name>
    <name type="synonym">Endomycopsis monosporus</name>
    <dbReference type="NCBI Taxonomy" id="43982"/>
    <lineage>
        <taxon>Eukaryota</taxon>
        <taxon>Fungi</taxon>
        <taxon>Dikarya</taxon>
        <taxon>Ascomycota</taxon>
        <taxon>Saccharomycotina</taxon>
        <taxon>Pichiomycetes</taxon>
        <taxon>Pichiales</taxon>
        <taxon>Pichiaceae</taxon>
        <taxon>Ambrosiozyma</taxon>
    </lineage>
</organism>
<evidence type="ECO:0000313" key="1">
    <source>
        <dbReference type="EMBL" id="GME73215.1"/>
    </source>
</evidence>
<comment type="caution">
    <text evidence="1">The sequence shown here is derived from an EMBL/GenBank/DDBJ whole genome shotgun (WGS) entry which is preliminary data.</text>
</comment>
<protein>
    <submittedName>
        <fullName evidence="1">Unnamed protein product</fullName>
    </submittedName>
</protein>
<dbReference type="EMBL" id="BSXS01000624">
    <property type="protein sequence ID" value="GME73215.1"/>
    <property type="molecule type" value="Genomic_DNA"/>
</dbReference>
<reference evidence="1" key="1">
    <citation type="submission" date="2023-04" db="EMBL/GenBank/DDBJ databases">
        <title>Ambrosiozyma monospora NBRC 10751.</title>
        <authorList>
            <person name="Ichikawa N."/>
            <person name="Sato H."/>
            <person name="Tonouchi N."/>
        </authorList>
    </citation>
    <scope>NUCLEOTIDE SEQUENCE</scope>
    <source>
        <strain evidence="1">NBRC 10751</strain>
    </source>
</reference>
<evidence type="ECO:0000313" key="2">
    <source>
        <dbReference type="Proteomes" id="UP001165064"/>
    </source>
</evidence>
<name>A0ACB5SVW8_AMBMO</name>